<reference evidence="2 3" key="1">
    <citation type="submission" date="2018-10" db="EMBL/GenBank/DDBJ databases">
        <title>Genome sequencing of Mucilaginibacter sp. HYN0043.</title>
        <authorList>
            <person name="Kim M."/>
            <person name="Yi H."/>
        </authorList>
    </citation>
    <scope>NUCLEOTIDE SEQUENCE [LARGE SCALE GENOMIC DNA]</scope>
    <source>
        <strain evidence="2 3">HYN0043</strain>
    </source>
</reference>
<evidence type="ECO:0000313" key="3">
    <source>
        <dbReference type="Proteomes" id="UP000270046"/>
    </source>
</evidence>
<keyword evidence="2" id="KW-0808">Transferase</keyword>
<evidence type="ECO:0000313" key="2">
    <source>
        <dbReference type="EMBL" id="AYL97257.1"/>
    </source>
</evidence>
<sequence length="323" mass="36182">MEKTGLNPRPLVSVCIPAYNCEKYVGQAIKSVLAQTYADIEVIVVDDGSADGTLNVIEQIDDKRLKAISTPNHGASAARNLAYQNATGQYIIFFDADDLLPPDFIDRQLNRINGRDDVIVLSGWGRFYNDDPGTFKAEQIPYQEMQLAGWINTYWRAGAPMTAPGRSLIPRRLIEKAGLWNEELSLNDDMEFYTRMFIKAQSILFCHDAVLYYRSGIGGLSSRKGPKAYNSLLQSISLSINYALQVVDNSDEIRLSSANMLQGVIYELYPHHRELIGKAQKQINQLGRPDLKFMAGGITSYMVAVLGWKLTKWVKLFLQGSSN</sequence>
<dbReference type="InterPro" id="IPR029044">
    <property type="entry name" value="Nucleotide-diphossugar_trans"/>
</dbReference>
<dbReference type="Proteomes" id="UP000270046">
    <property type="component" value="Chromosome"/>
</dbReference>
<dbReference type="Gene3D" id="3.90.550.10">
    <property type="entry name" value="Spore Coat Polysaccharide Biosynthesis Protein SpsA, Chain A"/>
    <property type="match status" value="1"/>
</dbReference>
<dbReference type="SUPFAM" id="SSF53448">
    <property type="entry name" value="Nucleotide-diphospho-sugar transferases"/>
    <property type="match status" value="1"/>
</dbReference>
<protein>
    <submittedName>
        <fullName evidence="2">Glycosyltransferase</fullName>
    </submittedName>
</protein>
<dbReference type="GO" id="GO:0016740">
    <property type="term" value="F:transferase activity"/>
    <property type="evidence" value="ECO:0007669"/>
    <property type="project" value="UniProtKB-KW"/>
</dbReference>
<dbReference type="Pfam" id="PF00535">
    <property type="entry name" value="Glycos_transf_2"/>
    <property type="match status" value="1"/>
</dbReference>
<evidence type="ECO:0000259" key="1">
    <source>
        <dbReference type="Pfam" id="PF00535"/>
    </source>
</evidence>
<accession>A0A494VP86</accession>
<dbReference type="CDD" id="cd00761">
    <property type="entry name" value="Glyco_tranf_GTA_type"/>
    <property type="match status" value="1"/>
</dbReference>
<dbReference type="EMBL" id="CP032869">
    <property type="protein sequence ID" value="AYL97257.1"/>
    <property type="molecule type" value="Genomic_DNA"/>
</dbReference>
<feature type="domain" description="Glycosyltransferase 2-like" evidence="1">
    <location>
        <begin position="13"/>
        <end position="163"/>
    </location>
</feature>
<dbReference type="RefSeq" id="WP_119410830.1">
    <property type="nucleotide sequence ID" value="NZ_CP032869.1"/>
</dbReference>
<name>A0A494VP86_9SPHI</name>
<dbReference type="InterPro" id="IPR050834">
    <property type="entry name" value="Glycosyltransf_2"/>
</dbReference>
<proteinExistence type="predicted"/>
<dbReference type="KEGG" id="muh:HYN43_018930"/>
<dbReference type="AlphaFoldDB" id="A0A494VP86"/>
<dbReference type="InterPro" id="IPR001173">
    <property type="entry name" value="Glyco_trans_2-like"/>
</dbReference>
<gene>
    <name evidence="2" type="ORF">HYN43_018930</name>
</gene>
<dbReference type="PANTHER" id="PTHR43685">
    <property type="entry name" value="GLYCOSYLTRANSFERASE"/>
    <property type="match status" value="1"/>
</dbReference>
<keyword evidence="3" id="KW-1185">Reference proteome</keyword>
<dbReference type="PANTHER" id="PTHR43685:SF2">
    <property type="entry name" value="GLYCOSYLTRANSFERASE 2-LIKE DOMAIN-CONTAINING PROTEIN"/>
    <property type="match status" value="1"/>
</dbReference>
<organism evidence="2 3">
    <name type="scientific">Mucilaginibacter celer</name>
    <dbReference type="NCBI Taxonomy" id="2305508"/>
    <lineage>
        <taxon>Bacteria</taxon>
        <taxon>Pseudomonadati</taxon>
        <taxon>Bacteroidota</taxon>
        <taxon>Sphingobacteriia</taxon>
        <taxon>Sphingobacteriales</taxon>
        <taxon>Sphingobacteriaceae</taxon>
        <taxon>Mucilaginibacter</taxon>
    </lineage>
</organism>
<dbReference type="OrthoDB" id="597270at2"/>